<organism evidence="10 11">
    <name type="scientific">Gopherus agassizii</name>
    <name type="common">Agassiz's desert tortoise</name>
    <dbReference type="NCBI Taxonomy" id="38772"/>
    <lineage>
        <taxon>Eukaryota</taxon>
        <taxon>Metazoa</taxon>
        <taxon>Chordata</taxon>
        <taxon>Craniata</taxon>
        <taxon>Vertebrata</taxon>
        <taxon>Euteleostomi</taxon>
        <taxon>Archelosauria</taxon>
        <taxon>Testudinata</taxon>
        <taxon>Testudines</taxon>
        <taxon>Cryptodira</taxon>
        <taxon>Durocryptodira</taxon>
        <taxon>Testudinoidea</taxon>
        <taxon>Testudinidae</taxon>
        <taxon>Gopherus</taxon>
    </lineage>
</organism>
<keyword evidence="3" id="KW-0809">Transit peptide</keyword>
<evidence type="ECO:0000256" key="3">
    <source>
        <dbReference type="ARBA" id="ARBA00022946"/>
    </source>
</evidence>
<dbReference type="InterPro" id="IPR028364">
    <property type="entry name" value="Ribosomal_uL1/biogenesis"/>
</dbReference>
<comment type="similarity">
    <text evidence="2">Belongs to the universal ribosomal protein uL1 family.</text>
</comment>
<protein>
    <recommendedName>
        <fullName evidence="7">Large ribosomal subunit protein uL1m</fullName>
    </recommendedName>
    <alternativeName>
        <fullName evidence="8">39S ribosomal protein L1, mitochondrial</fullName>
    </alternativeName>
</protein>
<dbReference type="PANTHER" id="PTHR36427:SF3">
    <property type="entry name" value="LARGE RIBOSOMAL SUBUNIT PROTEIN UL1M"/>
    <property type="match status" value="1"/>
</dbReference>
<evidence type="ECO:0000256" key="2">
    <source>
        <dbReference type="ARBA" id="ARBA00010531"/>
    </source>
</evidence>
<keyword evidence="6" id="KW-0687">Ribonucleoprotein</keyword>
<feature type="compositionally biased region" description="Basic and acidic residues" evidence="9">
    <location>
        <begin position="53"/>
        <end position="68"/>
    </location>
</feature>
<dbReference type="FunFam" id="3.40.50.790:FF:000003">
    <property type="entry name" value="39S ribosomal protein L1, mitochondrial"/>
    <property type="match status" value="1"/>
</dbReference>
<dbReference type="Ensembl" id="ENSGAGT00000023347.1">
    <property type="protein sequence ID" value="ENSGAGP00000020496.1"/>
    <property type="gene ID" value="ENSGAGG00000015092.1"/>
</dbReference>
<dbReference type="Pfam" id="PF00687">
    <property type="entry name" value="Ribosomal_L1"/>
    <property type="match status" value="1"/>
</dbReference>
<dbReference type="PANTHER" id="PTHR36427">
    <property type="entry name" value="54S RIBOSOMAL PROTEIN L1, MITOCHONDRIAL"/>
    <property type="match status" value="1"/>
</dbReference>
<evidence type="ECO:0000256" key="8">
    <source>
        <dbReference type="ARBA" id="ARBA00077483"/>
    </source>
</evidence>
<dbReference type="InterPro" id="IPR016095">
    <property type="entry name" value="Ribosomal_uL1_3-a/b-sand"/>
</dbReference>
<evidence type="ECO:0000256" key="7">
    <source>
        <dbReference type="ARBA" id="ARBA00035212"/>
    </source>
</evidence>
<dbReference type="Gene3D" id="3.40.50.790">
    <property type="match status" value="1"/>
</dbReference>
<keyword evidence="11" id="KW-1185">Reference proteome</keyword>
<evidence type="ECO:0000256" key="9">
    <source>
        <dbReference type="SAM" id="MobiDB-lite"/>
    </source>
</evidence>
<dbReference type="STRING" id="38772.ENSGAGP00000020496"/>
<comment type="subcellular location">
    <subcellularLocation>
        <location evidence="1">Mitochondrion</location>
    </subcellularLocation>
</comment>
<sequence length="326" mass="37211">MAAPGRCCLRRLLAQFPSHIFPRIDQRTSVVPCSGNIPLSIRPYAAAKTAKKGSKDAKQKTSDAEPAKKKNTYRRKLASKPVDDVYLTWLYERPVYDAEVAVDMLKKFQQLDFTYPKQHVYANITLDMMLEKKKKVDQFVGTILLPYPFASEINKVVVFTEKAEEIKIAKENGAAFAGGTELIQMILDDEINADFYIAVPEIIAKLLPLKNKLRKKFPKTNRNSLGRDIPKMLELFKVGHEYMVEKENLIETRIATLDMPNEQIVANLDAIIKDVCTYRPLSYGPFVQRLIIRSSTSEGLQLNLERFLPQVEEEDKEDVKETEAPR</sequence>
<evidence type="ECO:0000256" key="4">
    <source>
        <dbReference type="ARBA" id="ARBA00022980"/>
    </source>
</evidence>
<dbReference type="AlphaFoldDB" id="A0A452HZ81"/>
<dbReference type="GO" id="GO:0005743">
    <property type="term" value="C:mitochondrial inner membrane"/>
    <property type="evidence" value="ECO:0007669"/>
    <property type="project" value="UniProtKB-ARBA"/>
</dbReference>
<proteinExistence type="inferred from homology"/>
<dbReference type="GO" id="GO:1990904">
    <property type="term" value="C:ribonucleoprotein complex"/>
    <property type="evidence" value="ECO:0007669"/>
    <property type="project" value="UniProtKB-KW"/>
</dbReference>
<dbReference type="Gene3D" id="3.30.190.20">
    <property type="match status" value="1"/>
</dbReference>
<feature type="region of interest" description="Disordered" evidence="9">
    <location>
        <begin position="50"/>
        <end position="71"/>
    </location>
</feature>
<dbReference type="GO" id="GO:0005840">
    <property type="term" value="C:ribosome"/>
    <property type="evidence" value="ECO:0007669"/>
    <property type="project" value="UniProtKB-KW"/>
</dbReference>
<evidence type="ECO:0000313" key="11">
    <source>
        <dbReference type="Proteomes" id="UP000291020"/>
    </source>
</evidence>
<dbReference type="Proteomes" id="UP000291020">
    <property type="component" value="Unassembled WGS sequence"/>
</dbReference>
<reference evidence="10" key="2">
    <citation type="submission" date="2025-08" db="UniProtKB">
        <authorList>
            <consortium name="Ensembl"/>
        </authorList>
    </citation>
    <scope>IDENTIFICATION</scope>
</reference>
<reference evidence="11" key="1">
    <citation type="journal article" date="2017" name="PLoS ONE">
        <title>The Agassiz's desert tortoise genome provides a resource for the conservation of a threatened species.</title>
        <authorList>
            <person name="Tollis M."/>
            <person name="DeNardo D.F."/>
            <person name="Cornelius J.A."/>
            <person name="Dolby G.A."/>
            <person name="Edwards T."/>
            <person name="Henen B.T."/>
            <person name="Karl A.E."/>
            <person name="Murphy R.W."/>
            <person name="Kusumi K."/>
        </authorList>
    </citation>
    <scope>NUCLEOTIDE SEQUENCE [LARGE SCALE GENOMIC DNA]</scope>
</reference>
<dbReference type="InterPro" id="IPR023674">
    <property type="entry name" value="Ribosomal_uL1-like"/>
</dbReference>
<accession>A0A452HZ81</accession>
<keyword evidence="5" id="KW-0496">Mitochondrion</keyword>
<keyword evidence="4" id="KW-0689">Ribosomal protein</keyword>
<evidence type="ECO:0000313" key="10">
    <source>
        <dbReference type="Ensembl" id="ENSGAGP00000020496.1"/>
    </source>
</evidence>
<evidence type="ECO:0000256" key="5">
    <source>
        <dbReference type="ARBA" id="ARBA00023128"/>
    </source>
</evidence>
<evidence type="ECO:0000256" key="6">
    <source>
        <dbReference type="ARBA" id="ARBA00023274"/>
    </source>
</evidence>
<reference evidence="10" key="3">
    <citation type="submission" date="2025-09" db="UniProtKB">
        <authorList>
            <consortium name="Ensembl"/>
        </authorList>
    </citation>
    <scope>IDENTIFICATION</scope>
</reference>
<evidence type="ECO:0000256" key="1">
    <source>
        <dbReference type="ARBA" id="ARBA00004173"/>
    </source>
</evidence>
<dbReference type="SUPFAM" id="SSF56808">
    <property type="entry name" value="Ribosomal protein L1"/>
    <property type="match status" value="1"/>
</dbReference>
<name>A0A452HZ81_9SAUR</name>